<gene>
    <name evidence="6" type="ORF">A2304_04715</name>
</gene>
<dbReference type="PANTHER" id="PTHR43024:SF1">
    <property type="entry name" value="UDP-N-ACETYLMURAMOYL-TRIPEPTIDE--D-ALANYL-D-ALANINE LIGASE"/>
    <property type="match status" value="1"/>
</dbReference>
<name>A0A1F7W4W3_9BACT</name>
<reference evidence="6 7" key="1">
    <citation type="journal article" date="2016" name="Nat. Commun.">
        <title>Thousands of microbial genomes shed light on interconnected biogeochemical processes in an aquifer system.</title>
        <authorList>
            <person name="Anantharaman K."/>
            <person name="Brown C.T."/>
            <person name="Hug L.A."/>
            <person name="Sharon I."/>
            <person name="Castelle C.J."/>
            <person name="Probst A.J."/>
            <person name="Thomas B.C."/>
            <person name="Singh A."/>
            <person name="Wilkins M.J."/>
            <person name="Karaoz U."/>
            <person name="Brodie E.L."/>
            <person name="Williams K.H."/>
            <person name="Hubbard S.S."/>
            <person name="Banfield J.F."/>
        </authorList>
    </citation>
    <scope>NUCLEOTIDE SEQUENCE [LARGE SCALE GENOMIC DNA]</scope>
</reference>
<sequence length="455" mass="50096">MALSERLRRIANAIVPFWDALYILQLEEYRVGRLAKWLPRFFFRRNVARRQQLRYTQRAKTIFAASLFLWVLAAVVVATSALPLVVRVGLIGVLCTFGHAFVAAGTWALWPVHHVAALRAMRRAASVVASRKEMRVVAVAGSYGKTTTKQFVYDLARHVLPTQMVPGTINTPRGIAAWILKDLRPSTELLVVEMDAYQVGEIARSCKIAPPDIAVITNVGDQHLERFGSVDRLASALRETIFGSKPTATVVFDEETYSRLGRPDPGGRTVRLVGCAPAYRSVLVATKHLSDSSVANLRLALAVANLVGVPERFVLDSCAKLEPPERRQRHAALYGYDAIDDSYNVSFMTARAGIRAGRSLASSTGKKLLVVTAGIPELGPHERDKNRLLGTMLRGQADYTVVLHSLFAREIKAGIGSGPHRVVADLAAFLAMAHGSFPPSEWVLLLQPELHDLYY</sequence>
<accession>A0A1F7W4W3</accession>
<dbReference type="Gene3D" id="3.90.190.20">
    <property type="entry name" value="Mur ligase, C-terminal domain"/>
    <property type="match status" value="1"/>
</dbReference>
<organism evidence="6 7">
    <name type="scientific">Candidatus Uhrbacteria bacterium RIFOXYB2_FULL_57_15</name>
    <dbReference type="NCBI Taxonomy" id="1802422"/>
    <lineage>
        <taxon>Bacteria</taxon>
        <taxon>Candidatus Uhriibacteriota</taxon>
    </lineage>
</organism>
<dbReference type="GO" id="GO:0005524">
    <property type="term" value="F:ATP binding"/>
    <property type="evidence" value="ECO:0007669"/>
    <property type="project" value="UniProtKB-KW"/>
</dbReference>
<feature type="domain" description="Mur ligase central" evidence="5">
    <location>
        <begin position="139"/>
        <end position="254"/>
    </location>
</feature>
<feature type="transmembrane region" description="Helical" evidence="4">
    <location>
        <begin position="88"/>
        <end position="112"/>
    </location>
</feature>
<evidence type="ECO:0000313" key="7">
    <source>
        <dbReference type="Proteomes" id="UP000176501"/>
    </source>
</evidence>
<dbReference type="InterPro" id="IPR051046">
    <property type="entry name" value="MurCDEF_CellWall_CoF430Synth"/>
</dbReference>
<feature type="transmembrane region" description="Helical" evidence="4">
    <location>
        <begin position="62"/>
        <end position="82"/>
    </location>
</feature>
<evidence type="ECO:0000256" key="4">
    <source>
        <dbReference type="SAM" id="Phobius"/>
    </source>
</evidence>
<dbReference type="AlphaFoldDB" id="A0A1F7W4W3"/>
<comment type="caution">
    <text evidence="6">The sequence shown here is derived from an EMBL/GenBank/DDBJ whole genome shotgun (WGS) entry which is preliminary data.</text>
</comment>
<keyword evidence="4" id="KW-1133">Transmembrane helix</keyword>
<keyword evidence="4" id="KW-0472">Membrane</keyword>
<evidence type="ECO:0000313" key="6">
    <source>
        <dbReference type="EMBL" id="OGL97855.1"/>
    </source>
</evidence>
<evidence type="ECO:0000256" key="1">
    <source>
        <dbReference type="ARBA" id="ARBA00022598"/>
    </source>
</evidence>
<keyword evidence="4" id="KW-0812">Transmembrane</keyword>
<dbReference type="EMBL" id="MGFE01000028">
    <property type="protein sequence ID" value="OGL97855.1"/>
    <property type="molecule type" value="Genomic_DNA"/>
</dbReference>
<dbReference type="InterPro" id="IPR036565">
    <property type="entry name" value="Mur-like_cat_sf"/>
</dbReference>
<dbReference type="PANTHER" id="PTHR43024">
    <property type="entry name" value="UDP-N-ACETYLMURAMOYL-TRIPEPTIDE--D-ALANYL-D-ALANINE LIGASE"/>
    <property type="match status" value="1"/>
</dbReference>
<dbReference type="InterPro" id="IPR013221">
    <property type="entry name" value="Mur_ligase_cen"/>
</dbReference>
<proteinExistence type="predicted"/>
<evidence type="ECO:0000256" key="3">
    <source>
        <dbReference type="ARBA" id="ARBA00022840"/>
    </source>
</evidence>
<dbReference type="SUPFAM" id="SSF53244">
    <property type="entry name" value="MurD-like peptide ligases, peptide-binding domain"/>
    <property type="match status" value="1"/>
</dbReference>
<keyword evidence="1" id="KW-0436">Ligase</keyword>
<protein>
    <recommendedName>
        <fullName evidence="5">Mur ligase central domain-containing protein</fullName>
    </recommendedName>
</protein>
<keyword evidence="2" id="KW-0547">Nucleotide-binding</keyword>
<dbReference type="InterPro" id="IPR036615">
    <property type="entry name" value="Mur_ligase_C_dom_sf"/>
</dbReference>
<evidence type="ECO:0000256" key="2">
    <source>
        <dbReference type="ARBA" id="ARBA00022741"/>
    </source>
</evidence>
<evidence type="ECO:0000259" key="5">
    <source>
        <dbReference type="Pfam" id="PF08245"/>
    </source>
</evidence>
<dbReference type="GO" id="GO:0016881">
    <property type="term" value="F:acid-amino acid ligase activity"/>
    <property type="evidence" value="ECO:0007669"/>
    <property type="project" value="InterPro"/>
</dbReference>
<dbReference type="Proteomes" id="UP000176501">
    <property type="component" value="Unassembled WGS sequence"/>
</dbReference>
<dbReference type="Pfam" id="PF08245">
    <property type="entry name" value="Mur_ligase_M"/>
    <property type="match status" value="1"/>
</dbReference>
<keyword evidence="3" id="KW-0067">ATP-binding</keyword>
<dbReference type="Gene3D" id="3.40.1190.10">
    <property type="entry name" value="Mur-like, catalytic domain"/>
    <property type="match status" value="1"/>
</dbReference>
<dbReference type="SUPFAM" id="SSF53623">
    <property type="entry name" value="MurD-like peptide ligases, catalytic domain"/>
    <property type="match status" value="1"/>
</dbReference>